<feature type="transmembrane region" description="Helical" evidence="1">
    <location>
        <begin position="92"/>
        <end position="114"/>
    </location>
</feature>
<evidence type="ECO:0008006" key="4">
    <source>
        <dbReference type="Google" id="ProtNLM"/>
    </source>
</evidence>
<keyword evidence="1" id="KW-0812">Transmembrane</keyword>
<name>A0ABX3GBA3_9BACL</name>
<dbReference type="EMBL" id="MPVP01001015">
    <property type="protein sequence ID" value="OMC76286.1"/>
    <property type="molecule type" value="Genomic_DNA"/>
</dbReference>
<comment type="caution">
    <text evidence="2">The sequence shown here is derived from an EMBL/GenBank/DDBJ whole genome shotgun (WGS) entry which is preliminary data.</text>
</comment>
<protein>
    <recommendedName>
        <fullName evidence="4">Polysaccharide biosynthesis protein C-terminal domain-containing protein</fullName>
    </recommendedName>
</protein>
<proteinExistence type="predicted"/>
<reference evidence="2 3" key="1">
    <citation type="submission" date="2016-11" db="EMBL/GenBank/DDBJ databases">
        <title>Paenibacillus species isolates.</title>
        <authorList>
            <person name="Beno S.M."/>
        </authorList>
    </citation>
    <scope>NUCLEOTIDE SEQUENCE [LARGE SCALE GENOMIC DNA]</scope>
    <source>
        <strain evidence="2 3">FSL H7-0433</strain>
    </source>
</reference>
<feature type="transmembrane region" description="Helical" evidence="1">
    <location>
        <begin position="39"/>
        <end position="57"/>
    </location>
</feature>
<feature type="non-terminal residue" evidence="2">
    <location>
        <position position="1"/>
    </location>
</feature>
<evidence type="ECO:0000313" key="3">
    <source>
        <dbReference type="Proteomes" id="UP000187158"/>
    </source>
</evidence>
<gene>
    <name evidence="2" type="ORF">BSO21_35975</name>
</gene>
<accession>A0ABX3GBA3</accession>
<evidence type="ECO:0000313" key="2">
    <source>
        <dbReference type="EMBL" id="OMC76286.1"/>
    </source>
</evidence>
<feature type="non-terminal residue" evidence="2">
    <location>
        <position position="176"/>
    </location>
</feature>
<keyword evidence="3" id="KW-1185">Reference proteome</keyword>
<feature type="transmembrane region" description="Helical" evidence="1">
    <location>
        <begin position="6"/>
        <end position="27"/>
    </location>
</feature>
<sequence>YSQYEFVFYGMVSFVYSCVLILGISFVKIYTRGVSDVNYVDFSILLLFTLVGVLSNWKLPQSTIIISAGHFKETRARAIIEACLTISVSVPLVLYFGLKGVLIGSAIGLIFRSIDLFYAERITGFKFKYTLKRISRMICTILIAVIPLKLILSIETESLLIWLLYAILVSLWAGLV</sequence>
<keyword evidence="1" id="KW-1133">Transmembrane helix</keyword>
<keyword evidence="1" id="KW-0472">Membrane</keyword>
<feature type="transmembrane region" description="Helical" evidence="1">
    <location>
        <begin position="134"/>
        <end position="152"/>
    </location>
</feature>
<dbReference type="Proteomes" id="UP000187158">
    <property type="component" value="Unassembled WGS sequence"/>
</dbReference>
<feature type="transmembrane region" description="Helical" evidence="1">
    <location>
        <begin position="158"/>
        <end position="175"/>
    </location>
</feature>
<organism evidence="2 3">
    <name type="scientific">Paenibacillus odorifer</name>
    <dbReference type="NCBI Taxonomy" id="189426"/>
    <lineage>
        <taxon>Bacteria</taxon>
        <taxon>Bacillati</taxon>
        <taxon>Bacillota</taxon>
        <taxon>Bacilli</taxon>
        <taxon>Bacillales</taxon>
        <taxon>Paenibacillaceae</taxon>
        <taxon>Paenibacillus</taxon>
    </lineage>
</organism>
<evidence type="ECO:0000256" key="1">
    <source>
        <dbReference type="SAM" id="Phobius"/>
    </source>
</evidence>